<evidence type="ECO:0000256" key="1">
    <source>
        <dbReference type="ARBA" id="ARBA00010643"/>
    </source>
</evidence>
<protein>
    <submittedName>
        <fullName evidence="9">NADH-quinone oxidoreductase subunit E</fullName>
        <ecNumber evidence="9">1.6.5.11</ecNumber>
    </submittedName>
</protein>
<dbReference type="Proteomes" id="UP000281647">
    <property type="component" value="Unassembled WGS sequence"/>
</dbReference>
<feature type="compositionally biased region" description="Low complexity" evidence="8">
    <location>
        <begin position="267"/>
        <end position="281"/>
    </location>
</feature>
<dbReference type="Pfam" id="PF01257">
    <property type="entry name" value="2Fe-2S_thioredx"/>
    <property type="match status" value="1"/>
</dbReference>
<evidence type="ECO:0000256" key="5">
    <source>
        <dbReference type="ARBA" id="ARBA00023014"/>
    </source>
</evidence>
<comment type="catalytic activity">
    <reaction evidence="7">
        <text>a quinone + NADH + 5 H(+)(in) = a quinol + NAD(+) + 4 H(+)(out)</text>
        <dbReference type="Rhea" id="RHEA:57888"/>
        <dbReference type="ChEBI" id="CHEBI:15378"/>
        <dbReference type="ChEBI" id="CHEBI:24646"/>
        <dbReference type="ChEBI" id="CHEBI:57540"/>
        <dbReference type="ChEBI" id="CHEBI:57945"/>
        <dbReference type="ChEBI" id="CHEBI:132124"/>
    </reaction>
</comment>
<dbReference type="SUPFAM" id="SSF52833">
    <property type="entry name" value="Thioredoxin-like"/>
    <property type="match status" value="1"/>
</dbReference>
<keyword evidence="9" id="KW-0560">Oxidoreductase</keyword>
<dbReference type="Gene3D" id="1.10.10.1590">
    <property type="entry name" value="NADH-quinone oxidoreductase subunit E"/>
    <property type="match status" value="1"/>
</dbReference>
<comment type="caution">
    <text evidence="9">The sequence shown here is derived from an EMBL/GenBank/DDBJ whole genome shotgun (WGS) entry which is preliminary data.</text>
</comment>
<dbReference type="CDD" id="cd03064">
    <property type="entry name" value="TRX_Fd_NuoE"/>
    <property type="match status" value="1"/>
</dbReference>
<evidence type="ECO:0000313" key="9">
    <source>
        <dbReference type="EMBL" id="RUM99695.1"/>
    </source>
</evidence>
<sequence>MSVRRLAETDVQPASFVFSRAMAAQAKTWIKKYPKGREQSAVIPLLMLAQEQEGWVTRAAIEHVAEMLDMPLIRVLEVATFYTQFQLQPVGTRAHIQVCGTTPCMLRGAEALMDVCRSKIHHDQFHTNETGTLSWEEVECQGACVNAPMIMIFKDAYEDLTPERLAEIIDLFEAGKGDSVKVGPQVDRIYSAPQAGLTSLQDEKAVLKSTREAEAKAAAKAAKVAATGAVVPPSKAAKPKTHAMETNGTVKSPSPVKAGAKAEKKQSAAAPVANQSAANKAEQTVEAVDKQRKGAASRHEPASAFKSPERLKGEPIGAGGRKVGAVAKPSLDDKNRPAGIDRPALVDDLKLISGVGPKNESILHSLGIFTFAQIAAWKKAEREWVDAYLNFKGRIEREDWSKQAKALAKGGVAEYIRVFGKKPV</sequence>
<dbReference type="EC" id="1.6.5.11" evidence="9"/>
<keyword evidence="5" id="KW-0411">Iron-sulfur</keyword>
<reference evidence="9 10" key="1">
    <citation type="submission" date="2018-11" db="EMBL/GenBank/DDBJ databases">
        <title>Pseudaminobacter arsenicus sp. nov., an arsenic-resistant bacterium isolated from arsenic-rich aquifers.</title>
        <authorList>
            <person name="Mu Y."/>
        </authorList>
    </citation>
    <scope>NUCLEOTIDE SEQUENCE [LARGE SCALE GENOMIC DNA]</scope>
    <source>
        <strain evidence="9 10">CB3</strain>
    </source>
</reference>
<dbReference type="NCBIfam" id="NF005724">
    <property type="entry name" value="PRK07539.1-4"/>
    <property type="match status" value="1"/>
</dbReference>
<dbReference type="GO" id="GO:0046872">
    <property type="term" value="F:metal ion binding"/>
    <property type="evidence" value="ECO:0007669"/>
    <property type="project" value="UniProtKB-KW"/>
</dbReference>
<proteinExistence type="inferred from homology"/>
<dbReference type="GO" id="GO:0051537">
    <property type="term" value="F:2 iron, 2 sulfur cluster binding"/>
    <property type="evidence" value="ECO:0007669"/>
    <property type="project" value="UniProtKB-KW"/>
</dbReference>
<dbReference type="InterPro" id="IPR036249">
    <property type="entry name" value="Thioredoxin-like_sf"/>
</dbReference>
<comment type="cofactor">
    <cofactor evidence="6">
        <name>[2Fe-2S] cluster</name>
        <dbReference type="ChEBI" id="CHEBI:190135"/>
    </cofactor>
</comment>
<dbReference type="OrthoDB" id="9807941at2"/>
<evidence type="ECO:0000256" key="6">
    <source>
        <dbReference type="ARBA" id="ARBA00034078"/>
    </source>
</evidence>
<evidence type="ECO:0000256" key="3">
    <source>
        <dbReference type="ARBA" id="ARBA00022723"/>
    </source>
</evidence>
<dbReference type="PANTHER" id="PTHR10371:SF3">
    <property type="entry name" value="NADH DEHYDROGENASE [UBIQUINONE] FLAVOPROTEIN 2, MITOCHONDRIAL"/>
    <property type="match status" value="1"/>
</dbReference>
<dbReference type="NCBIfam" id="TIGR01958">
    <property type="entry name" value="nuoE_fam"/>
    <property type="match status" value="1"/>
</dbReference>
<dbReference type="EMBL" id="RKST01000001">
    <property type="protein sequence ID" value="RUM99695.1"/>
    <property type="molecule type" value="Genomic_DNA"/>
</dbReference>
<dbReference type="InterPro" id="IPR042128">
    <property type="entry name" value="NuoE_dom"/>
</dbReference>
<dbReference type="FunFam" id="1.10.10.1590:FF:000001">
    <property type="entry name" value="NADH-quinone oxidoreductase subunit E"/>
    <property type="match status" value="1"/>
</dbReference>
<dbReference type="InterPro" id="IPR041921">
    <property type="entry name" value="NuoE_N"/>
</dbReference>
<evidence type="ECO:0000256" key="4">
    <source>
        <dbReference type="ARBA" id="ARBA00023004"/>
    </source>
</evidence>
<keyword evidence="10" id="KW-1185">Reference proteome</keyword>
<keyword evidence="4" id="KW-0408">Iron</keyword>
<evidence type="ECO:0000256" key="7">
    <source>
        <dbReference type="ARBA" id="ARBA00047712"/>
    </source>
</evidence>
<name>A0A432VC23_9HYPH</name>
<evidence type="ECO:0000256" key="2">
    <source>
        <dbReference type="ARBA" id="ARBA00022714"/>
    </source>
</evidence>
<evidence type="ECO:0000313" key="10">
    <source>
        <dbReference type="Proteomes" id="UP000281647"/>
    </source>
</evidence>
<evidence type="ECO:0000256" key="8">
    <source>
        <dbReference type="SAM" id="MobiDB-lite"/>
    </source>
</evidence>
<dbReference type="GO" id="GO:0003954">
    <property type="term" value="F:NADH dehydrogenase activity"/>
    <property type="evidence" value="ECO:0007669"/>
    <property type="project" value="TreeGrafter"/>
</dbReference>
<feature type="region of interest" description="Disordered" evidence="8">
    <location>
        <begin position="233"/>
        <end position="339"/>
    </location>
</feature>
<feature type="compositionally biased region" description="Basic and acidic residues" evidence="8">
    <location>
        <begin position="287"/>
        <end position="313"/>
    </location>
</feature>
<dbReference type="PANTHER" id="PTHR10371">
    <property type="entry name" value="NADH DEHYDROGENASE UBIQUINONE FLAVOPROTEIN 2, MITOCHONDRIAL"/>
    <property type="match status" value="1"/>
</dbReference>
<dbReference type="Gene3D" id="3.40.30.10">
    <property type="entry name" value="Glutaredoxin"/>
    <property type="match status" value="1"/>
</dbReference>
<accession>A0A432VC23</accession>
<dbReference type="InterPro" id="IPR002023">
    <property type="entry name" value="NuoE-like"/>
</dbReference>
<gene>
    <name evidence="9" type="ORF">EET67_02065</name>
</gene>
<comment type="similarity">
    <text evidence="1">Belongs to the complex I 24 kDa subunit family.</text>
</comment>
<dbReference type="RefSeq" id="WP_128625933.1">
    <property type="nucleotide sequence ID" value="NZ_RKST01000001.1"/>
</dbReference>
<keyword evidence="2" id="KW-0001">2Fe-2S</keyword>
<keyword evidence="3" id="KW-0479">Metal-binding</keyword>
<dbReference type="NCBIfam" id="NF009040">
    <property type="entry name" value="PRK12373.1"/>
    <property type="match status" value="1"/>
</dbReference>
<organism evidence="9 10">
    <name type="scientific">Borborobacter arsenicus</name>
    <dbReference type="NCBI Taxonomy" id="1851146"/>
    <lineage>
        <taxon>Bacteria</taxon>
        <taxon>Pseudomonadati</taxon>
        <taxon>Pseudomonadota</taxon>
        <taxon>Alphaproteobacteria</taxon>
        <taxon>Hyphomicrobiales</taxon>
        <taxon>Phyllobacteriaceae</taxon>
        <taxon>Borborobacter</taxon>
    </lineage>
</organism>
<dbReference type="AlphaFoldDB" id="A0A432VC23"/>